<gene>
    <name evidence="2" type="ORF">SDC9_69100</name>
</gene>
<reference evidence="2" key="1">
    <citation type="submission" date="2019-08" db="EMBL/GenBank/DDBJ databases">
        <authorList>
            <person name="Kucharzyk K."/>
            <person name="Murdoch R.W."/>
            <person name="Higgins S."/>
            <person name="Loffler F."/>
        </authorList>
    </citation>
    <scope>NUCLEOTIDE SEQUENCE</scope>
</reference>
<dbReference type="InterPro" id="IPR029044">
    <property type="entry name" value="Nucleotide-diphossugar_trans"/>
</dbReference>
<dbReference type="Gene3D" id="3.90.550.10">
    <property type="entry name" value="Spore Coat Polysaccharide Biosynthesis Protein SpsA, Chain A"/>
    <property type="match status" value="1"/>
</dbReference>
<protein>
    <recommendedName>
        <fullName evidence="1">Glycosyltransferase 2-like domain-containing protein</fullName>
    </recommendedName>
</protein>
<organism evidence="2">
    <name type="scientific">bioreactor metagenome</name>
    <dbReference type="NCBI Taxonomy" id="1076179"/>
    <lineage>
        <taxon>unclassified sequences</taxon>
        <taxon>metagenomes</taxon>
        <taxon>ecological metagenomes</taxon>
    </lineage>
</organism>
<dbReference type="SUPFAM" id="SSF53448">
    <property type="entry name" value="Nucleotide-diphospho-sugar transferases"/>
    <property type="match status" value="1"/>
</dbReference>
<dbReference type="AlphaFoldDB" id="A0A644Y278"/>
<dbReference type="CDD" id="cd00761">
    <property type="entry name" value="Glyco_tranf_GTA_type"/>
    <property type="match status" value="1"/>
</dbReference>
<dbReference type="Pfam" id="PF00535">
    <property type="entry name" value="Glycos_transf_2"/>
    <property type="match status" value="1"/>
</dbReference>
<feature type="domain" description="Glycosyltransferase 2-like" evidence="1">
    <location>
        <begin position="2"/>
        <end position="117"/>
    </location>
</feature>
<sequence length="331" mass="38157">MEECVDSALRQTDRDFELILVDDGSSDASGAICDRYAAEFPGRVKVIHQTNSGLILARRAGVATASGEYCLFLDADDTIAEDTLETVKKTIEREHADVVIYNFYNRYLPDETLDMATPVFEDQAVFRGEGKKKLYDKIISSWRLNNIWSKAIRMPLVKGDDTPFEEYAYNPHMEDLLQSLYPLTHADCVVYLAKPLYYYRRNFLGISGNVVAGQIERQFSEPVMKQLARYMTIWGMDSQQDREKLNVRKVKKMLTVFYQHYRAAKTKVQKREVIAIPWGEHIDWENGRIVGRNRMSLSQRVQLFAVLQKRGLLIGLLARFGQIKLKRLHGD</sequence>
<proteinExistence type="predicted"/>
<evidence type="ECO:0000259" key="1">
    <source>
        <dbReference type="Pfam" id="PF00535"/>
    </source>
</evidence>
<name>A0A644Y278_9ZZZZ</name>
<dbReference type="PANTHER" id="PTHR22916">
    <property type="entry name" value="GLYCOSYLTRANSFERASE"/>
    <property type="match status" value="1"/>
</dbReference>
<dbReference type="EMBL" id="VSSQ01003853">
    <property type="protein sequence ID" value="MPM22642.1"/>
    <property type="molecule type" value="Genomic_DNA"/>
</dbReference>
<dbReference type="GO" id="GO:0016758">
    <property type="term" value="F:hexosyltransferase activity"/>
    <property type="evidence" value="ECO:0007669"/>
    <property type="project" value="UniProtKB-ARBA"/>
</dbReference>
<accession>A0A644Y278</accession>
<dbReference type="PANTHER" id="PTHR22916:SF3">
    <property type="entry name" value="UDP-GLCNAC:BETAGAL BETA-1,3-N-ACETYLGLUCOSAMINYLTRANSFERASE-LIKE PROTEIN 1"/>
    <property type="match status" value="1"/>
</dbReference>
<comment type="caution">
    <text evidence="2">The sequence shown here is derived from an EMBL/GenBank/DDBJ whole genome shotgun (WGS) entry which is preliminary data.</text>
</comment>
<dbReference type="InterPro" id="IPR001173">
    <property type="entry name" value="Glyco_trans_2-like"/>
</dbReference>
<evidence type="ECO:0000313" key="2">
    <source>
        <dbReference type="EMBL" id="MPM22642.1"/>
    </source>
</evidence>